<evidence type="ECO:0000256" key="2">
    <source>
        <dbReference type="ARBA" id="ARBA00022618"/>
    </source>
</evidence>
<accession>A0A4D7QIL2</accession>
<dbReference type="InterPro" id="IPR036388">
    <property type="entry name" value="WH-like_DNA-bd_sf"/>
</dbReference>
<protein>
    <submittedName>
        <fullName evidence="6">SMC-Scp complex subunit ScpB</fullName>
    </submittedName>
</protein>
<sequence length="242" mass="26441">MSSGDPHSGPGDHEPSFGNPLGIVEGPVEQLRIVEALLFAASEPLSEEQLAERLPRGADLRWLLVTLQAFYSSRGVNLVRVGGKWTFRTAEDLSFLLHKETVDERKLSRAALETLAIVAYHQPVTRAEIEEVRGVAVAKGTLDLLLETGWLRIRGRRKAPGRPVTFGTTQAFLEHFGLEAIGDLPGLDDLKAAGLLDGRLPPGFQIPMPSDDPTLRDDEEPDDQGHLDLSLMPGLDDDEAAR</sequence>
<name>A0A4D7QIL2_9HYPH</name>
<feature type="region of interest" description="Disordered" evidence="5">
    <location>
        <begin position="201"/>
        <end position="242"/>
    </location>
</feature>
<evidence type="ECO:0000313" key="7">
    <source>
        <dbReference type="Proteomes" id="UP000298588"/>
    </source>
</evidence>
<keyword evidence="4" id="KW-0131">Cell cycle</keyword>
<keyword evidence="2" id="KW-0132">Cell division</keyword>
<dbReference type="OrthoDB" id="9806226at2"/>
<dbReference type="EMBL" id="CP039865">
    <property type="protein sequence ID" value="QCK87278.1"/>
    <property type="molecule type" value="Genomic_DNA"/>
</dbReference>
<reference evidence="6 7" key="1">
    <citation type="submission" date="2019-04" db="EMBL/GenBank/DDBJ databases">
        <title>Phreatobacter aquaticus sp. nov.</title>
        <authorList>
            <person name="Choi A."/>
            <person name="Baek K."/>
        </authorList>
    </citation>
    <scope>NUCLEOTIDE SEQUENCE [LARGE SCALE GENOMIC DNA]</scope>
    <source>
        <strain evidence="6 7">NMCR1094</strain>
    </source>
</reference>
<dbReference type="RefSeq" id="WP_137100607.1">
    <property type="nucleotide sequence ID" value="NZ_CP039865.1"/>
</dbReference>
<gene>
    <name evidence="6" type="primary">scpB</name>
    <name evidence="6" type="ORF">E8L99_16700</name>
</gene>
<evidence type="ECO:0000313" key="6">
    <source>
        <dbReference type="EMBL" id="QCK87278.1"/>
    </source>
</evidence>
<dbReference type="Proteomes" id="UP000298588">
    <property type="component" value="Chromosome"/>
</dbReference>
<proteinExistence type="predicted"/>
<keyword evidence="7" id="KW-1185">Reference proteome</keyword>
<organism evidence="6 7">
    <name type="scientific">Phreatobacter aquaticus</name>
    <dbReference type="NCBI Taxonomy" id="2570229"/>
    <lineage>
        <taxon>Bacteria</taxon>
        <taxon>Pseudomonadati</taxon>
        <taxon>Pseudomonadota</taxon>
        <taxon>Alphaproteobacteria</taxon>
        <taxon>Hyphomicrobiales</taxon>
        <taxon>Phreatobacteraceae</taxon>
        <taxon>Phreatobacter</taxon>
    </lineage>
</organism>
<evidence type="ECO:0000256" key="1">
    <source>
        <dbReference type="ARBA" id="ARBA00022490"/>
    </source>
</evidence>
<dbReference type="KEGG" id="paqt:E8L99_16700"/>
<dbReference type="SUPFAM" id="SSF46785">
    <property type="entry name" value="Winged helix' DNA-binding domain"/>
    <property type="match status" value="2"/>
</dbReference>
<dbReference type="Gene3D" id="1.10.10.10">
    <property type="entry name" value="Winged helix-like DNA-binding domain superfamily/Winged helix DNA-binding domain"/>
    <property type="match status" value="2"/>
</dbReference>
<feature type="region of interest" description="Disordered" evidence="5">
    <location>
        <begin position="1"/>
        <end position="20"/>
    </location>
</feature>
<keyword evidence="1" id="KW-0963">Cytoplasm</keyword>
<dbReference type="GO" id="GO:0051304">
    <property type="term" value="P:chromosome separation"/>
    <property type="evidence" value="ECO:0007669"/>
    <property type="project" value="InterPro"/>
</dbReference>
<dbReference type="InterPro" id="IPR036390">
    <property type="entry name" value="WH_DNA-bd_sf"/>
</dbReference>
<dbReference type="Pfam" id="PF04079">
    <property type="entry name" value="SMC_ScpB"/>
    <property type="match status" value="1"/>
</dbReference>
<dbReference type="InterPro" id="IPR005234">
    <property type="entry name" value="ScpB_csome_segregation"/>
</dbReference>
<keyword evidence="3" id="KW-0159">Chromosome partition</keyword>
<dbReference type="GO" id="GO:0051301">
    <property type="term" value="P:cell division"/>
    <property type="evidence" value="ECO:0007669"/>
    <property type="project" value="UniProtKB-KW"/>
</dbReference>
<dbReference type="PANTHER" id="PTHR34298">
    <property type="entry name" value="SEGREGATION AND CONDENSATION PROTEIN B"/>
    <property type="match status" value="1"/>
</dbReference>
<dbReference type="PANTHER" id="PTHR34298:SF2">
    <property type="entry name" value="SEGREGATION AND CONDENSATION PROTEIN B"/>
    <property type="match status" value="1"/>
</dbReference>
<evidence type="ECO:0000256" key="3">
    <source>
        <dbReference type="ARBA" id="ARBA00022829"/>
    </source>
</evidence>
<evidence type="ECO:0000256" key="4">
    <source>
        <dbReference type="ARBA" id="ARBA00023306"/>
    </source>
</evidence>
<dbReference type="AlphaFoldDB" id="A0A4D7QIL2"/>
<evidence type="ECO:0000256" key="5">
    <source>
        <dbReference type="SAM" id="MobiDB-lite"/>
    </source>
</evidence>
<dbReference type="NCBIfam" id="TIGR00281">
    <property type="entry name" value="SMC-Scp complex subunit ScpB"/>
    <property type="match status" value="1"/>
</dbReference>